<organism evidence="10 11">
    <name type="scientific">Microbacterium aoyamense</name>
    <dbReference type="NCBI Taxonomy" id="344166"/>
    <lineage>
        <taxon>Bacteria</taxon>
        <taxon>Bacillati</taxon>
        <taxon>Actinomycetota</taxon>
        <taxon>Actinomycetes</taxon>
        <taxon>Micrococcales</taxon>
        <taxon>Microbacteriaceae</taxon>
        <taxon>Microbacterium</taxon>
    </lineage>
</organism>
<dbReference type="RefSeq" id="WP_248151485.1">
    <property type="nucleotide sequence ID" value="NZ_BAAAOF010000009.1"/>
</dbReference>
<dbReference type="EMBL" id="BAAAOF010000009">
    <property type="protein sequence ID" value="GAA1940645.1"/>
    <property type="molecule type" value="Genomic_DNA"/>
</dbReference>
<dbReference type="Gene3D" id="1.10.3720.10">
    <property type="entry name" value="MetI-like"/>
    <property type="match status" value="1"/>
</dbReference>
<reference evidence="11" key="1">
    <citation type="journal article" date="2019" name="Int. J. Syst. Evol. Microbiol.">
        <title>The Global Catalogue of Microorganisms (GCM) 10K type strain sequencing project: providing services to taxonomists for standard genome sequencing and annotation.</title>
        <authorList>
            <consortium name="The Broad Institute Genomics Platform"/>
            <consortium name="The Broad Institute Genome Sequencing Center for Infectious Disease"/>
            <person name="Wu L."/>
            <person name="Ma J."/>
        </authorList>
    </citation>
    <scope>NUCLEOTIDE SEQUENCE [LARGE SCALE GENOMIC DNA]</scope>
    <source>
        <strain evidence="11">JCM 14900</strain>
    </source>
</reference>
<evidence type="ECO:0000256" key="1">
    <source>
        <dbReference type="ARBA" id="ARBA00004651"/>
    </source>
</evidence>
<dbReference type="PROSITE" id="PS50928">
    <property type="entry name" value="ABC_TM1"/>
    <property type="match status" value="1"/>
</dbReference>
<evidence type="ECO:0000256" key="3">
    <source>
        <dbReference type="ARBA" id="ARBA00022475"/>
    </source>
</evidence>
<dbReference type="InterPro" id="IPR000515">
    <property type="entry name" value="MetI-like"/>
</dbReference>
<evidence type="ECO:0000256" key="8">
    <source>
        <dbReference type="RuleBase" id="RU363032"/>
    </source>
</evidence>
<accession>A0ABP5BCL8</accession>
<evidence type="ECO:0000256" key="4">
    <source>
        <dbReference type="ARBA" id="ARBA00022692"/>
    </source>
</evidence>
<feature type="transmembrane region" description="Helical" evidence="8">
    <location>
        <begin position="76"/>
        <end position="98"/>
    </location>
</feature>
<dbReference type="PANTHER" id="PTHR30614:SF0">
    <property type="entry name" value="L-CYSTINE TRANSPORT SYSTEM PERMEASE PROTEIN TCYL"/>
    <property type="match status" value="1"/>
</dbReference>
<keyword evidence="7 8" id="KW-0472">Membrane</keyword>
<evidence type="ECO:0000256" key="5">
    <source>
        <dbReference type="ARBA" id="ARBA00022970"/>
    </source>
</evidence>
<feature type="transmembrane region" description="Helical" evidence="8">
    <location>
        <begin position="37"/>
        <end position="55"/>
    </location>
</feature>
<keyword evidence="6 8" id="KW-1133">Transmembrane helix</keyword>
<gene>
    <name evidence="10" type="ORF">GCM10009775_35670</name>
</gene>
<keyword evidence="3" id="KW-1003">Cell membrane</keyword>
<dbReference type="PANTHER" id="PTHR30614">
    <property type="entry name" value="MEMBRANE COMPONENT OF AMINO ACID ABC TRANSPORTER"/>
    <property type="match status" value="1"/>
</dbReference>
<evidence type="ECO:0000256" key="7">
    <source>
        <dbReference type="ARBA" id="ARBA00023136"/>
    </source>
</evidence>
<dbReference type="InterPro" id="IPR035906">
    <property type="entry name" value="MetI-like_sf"/>
</dbReference>
<sequence>MSSSLITEPASESVWRAQAISLGAAPHEKHSHVVRNAVAGLVLLIAIVAIIDFVLRPALGWPVVWEYLFAPSVLQGIVNTLLLTVLSMSLALVASVILANMRLSTNPVLRAISGIYVWFFRSIPLLVLLILWFNIAIIYPRISLGVPFGPEWWSIDTSAVVNGFWAAVFAFGFQQAAYTSEVIRASLLAIPVGQREAAAAIGMTKPLMFFRIVLPQAMRIAIPPISNDTINLLKATSLAAFIAVPDLLYSVQTIYNRTYDIVPLLLVATIWYAVFVSALSYGQYHLERALSRDRRAVK</sequence>
<protein>
    <submittedName>
        <fullName evidence="10">Amino acid ABC transporter permease</fullName>
    </submittedName>
</protein>
<dbReference type="CDD" id="cd06261">
    <property type="entry name" value="TM_PBP2"/>
    <property type="match status" value="1"/>
</dbReference>
<keyword evidence="5" id="KW-0029">Amino-acid transport</keyword>
<dbReference type="SUPFAM" id="SSF161098">
    <property type="entry name" value="MetI-like"/>
    <property type="match status" value="1"/>
</dbReference>
<evidence type="ECO:0000256" key="2">
    <source>
        <dbReference type="ARBA" id="ARBA00022448"/>
    </source>
</evidence>
<evidence type="ECO:0000259" key="9">
    <source>
        <dbReference type="PROSITE" id="PS50928"/>
    </source>
</evidence>
<proteinExistence type="inferred from homology"/>
<evidence type="ECO:0000313" key="10">
    <source>
        <dbReference type="EMBL" id="GAA1940645.1"/>
    </source>
</evidence>
<feature type="transmembrane region" description="Helical" evidence="8">
    <location>
        <begin position="118"/>
        <end position="139"/>
    </location>
</feature>
<dbReference type="Pfam" id="PF00528">
    <property type="entry name" value="BPD_transp_1"/>
    <property type="match status" value="1"/>
</dbReference>
<evidence type="ECO:0000313" key="11">
    <source>
        <dbReference type="Proteomes" id="UP001501343"/>
    </source>
</evidence>
<keyword evidence="4 8" id="KW-0812">Transmembrane</keyword>
<feature type="domain" description="ABC transmembrane type-1" evidence="9">
    <location>
        <begin position="77"/>
        <end position="280"/>
    </location>
</feature>
<evidence type="ECO:0000256" key="6">
    <source>
        <dbReference type="ARBA" id="ARBA00022989"/>
    </source>
</evidence>
<comment type="subcellular location">
    <subcellularLocation>
        <location evidence="1 8">Cell membrane</location>
        <topology evidence="1 8">Multi-pass membrane protein</topology>
    </subcellularLocation>
</comment>
<keyword evidence="2 8" id="KW-0813">Transport</keyword>
<feature type="transmembrane region" description="Helical" evidence="8">
    <location>
        <begin position="261"/>
        <end position="282"/>
    </location>
</feature>
<comment type="similarity">
    <text evidence="8">Belongs to the binding-protein-dependent transport system permease family.</text>
</comment>
<keyword evidence="11" id="KW-1185">Reference proteome</keyword>
<dbReference type="Proteomes" id="UP001501343">
    <property type="component" value="Unassembled WGS sequence"/>
</dbReference>
<dbReference type="InterPro" id="IPR010065">
    <property type="entry name" value="AA_ABC_transptr_permease_3TM"/>
</dbReference>
<name>A0ABP5BCL8_9MICO</name>
<dbReference type="NCBIfam" id="TIGR01726">
    <property type="entry name" value="HEQRo_perm_3TM"/>
    <property type="match status" value="1"/>
</dbReference>
<comment type="caution">
    <text evidence="10">The sequence shown here is derived from an EMBL/GenBank/DDBJ whole genome shotgun (WGS) entry which is preliminary data.</text>
</comment>
<feature type="transmembrane region" description="Helical" evidence="8">
    <location>
        <begin position="159"/>
        <end position="177"/>
    </location>
</feature>
<dbReference type="InterPro" id="IPR043429">
    <property type="entry name" value="ArtM/GltK/GlnP/TcyL/YhdX-like"/>
</dbReference>